<dbReference type="Proteomes" id="UP000012062">
    <property type="component" value="Unassembled WGS sequence"/>
</dbReference>
<organism evidence="1 2">
    <name type="scientific">Mesorhizobium metallidurans STM 2683</name>
    <dbReference type="NCBI Taxonomy" id="1297569"/>
    <lineage>
        <taxon>Bacteria</taxon>
        <taxon>Pseudomonadati</taxon>
        <taxon>Pseudomonadota</taxon>
        <taxon>Alphaproteobacteria</taxon>
        <taxon>Hyphomicrobiales</taxon>
        <taxon>Phyllobacteriaceae</taxon>
        <taxon>Mesorhizobium</taxon>
    </lineage>
</organism>
<protein>
    <submittedName>
        <fullName evidence="1">Uncharacterized protein</fullName>
    </submittedName>
</protein>
<reference evidence="1 2" key="1">
    <citation type="submission" date="2013-02" db="EMBL/GenBank/DDBJ databases">
        <authorList>
            <person name="Genoscope - CEA"/>
        </authorList>
    </citation>
    <scope>NUCLEOTIDE SEQUENCE [LARGE SCALE GENOMIC DNA]</scope>
    <source>
        <strain evidence="1 2">STM 2683</strain>
    </source>
</reference>
<dbReference type="AlphaFoldDB" id="M5ELT3"/>
<gene>
    <name evidence="1" type="ORF">MESS2_1640032</name>
</gene>
<evidence type="ECO:0000313" key="1">
    <source>
        <dbReference type="EMBL" id="CCV05704.1"/>
    </source>
</evidence>
<dbReference type="EMBL" id="CAUM01000073">
    <property type="protein sequence ID" value="CCV05704.1"/>
    <property type="molecule type" value="Genomic_DNA"/>
</dbReference>
<proteinExistence type="predicted"/>
<accession>M5ELT3</accession>
<keyword evidence="2" id="KW-1185">Reference proteome</keyword>
<dbReference type="STRING" id="1297569.MESS2_1640032"/>
<name>M5ELT3_9HYPH</name>
<evidence type="ECO:0000313" key="2">
    <source>
        <dbReference type="Proteomes" id="UP000012062"/>
    </source>
</evidence>
<comment type="caution">
    <text evidence="1">The sequence shown here is derived from an EMBL/GenBank/DDBJ whole genome shotgun (WGS) entry which is preliminary data.</text>
</comment>
<sequence length="140" mass="15145">MESLRLKILFSYNDRTCPAVARACCAIRLFCISGTYSGVPSLLVKKGNLDRPASLPERQAHSAKDGLFSNNVPSVPGWLKAQRIHAGLLLGGYPGSRRVRSFEVCPPVAKGAASLAYRAGPHPKSDRIHGPHGILAHWHP</sequence>